<dbReference type="SUPFAM" id="SSF54427">
    <property type="entry name" value="NTF2-like"/>
    <property type="match status" value="1"/>
</dbReference>
<dbReference type="AlphaFoldDB" id="A0A5C8V8Y3"/>
<comment type="caution">
    <text evidence="1">The sequence shown here is derived from an EMBL/GenBank/DDBJ whole genome shotgun (WGS) entry which is preliminary data.</text>
</comment>
<dbReference type="RefSeq" id="WP_147742167.1">
    <property type="nucleotide sequence ID" value="NZ_VRUR01000001.1"/>
</dbReference>
<keyword evidence="2" id="KW-1185">Reference proteome</keyword>
<name>A0A5C8V8Y3_9FLAO</name>
<proteinExistence type="predicted"/>
<dbReference type="InterPro" id="IPR039437">
    <property type="entry name" value="FrzH/put_lumazine-bd"/>
</dbReference>
<dbReference type="EMBL" id="VRUR01000001">
    <property type="protein sequence ID" value="TXN37846.1"/>
    <property type="molecule type" value="Genomic_DNA"/>
</dbReference>
<evidence type="ECO:0000313" key="2">
    <source>
        <dbReference type="Proteomes" id="UP000321456"/>
    </source>
</evidence>
<accession>A0A5C8V8Y3</accession>
<reference evidence="1 2" key="1">
    <citation type="submission" date="2019-08" db="EMBL/GenBank/DDBJ databases">
        <title>Professor.</title>
        <authorList>
            <person name="Park J.S."/>
        </authorList>
    </citation>
    <scope>NUCLEOTIDE SEQUENCE [LARGE SCALE GENOMIC DNA]</scope>
    <source>
        <strain evidence="1 2">176CP5-101</strain>
    </source>
</reference>
<evidence type="ECO:0000313" key="1">
    <source>
        <dbReference type="EMBL" id="TXN37846.1"/>
    </source>
</evidence>
<dbReference type="InterPro" id="IPR032710">
    <property type="entry name" value="NTF2-like_dom_sf"/>
</dbReference>
<dbReference type="Gene3D" id="3.10.450.50">
    <property type="match status" value="1"/>
</dbReference>
<dbReference type="Proteomes" id="UP000321456">
    <property type="component" value="Unassembled WGS sequence"/>
</dbReference>
<sequence>MEEHRIAVTEAVTKFIKAGDESNLKGLKEVLHADYRNVQFGFFNKTGVFVFNKAHYLQLIQDRTFGGIPRSMEIERLDIHLNIAVAKVRLESEKLKFQSYISLIYDSGEWKVIENFPHVEYKSLCD</sequence>
<organism evidence="1 2">
    <name type="scientific">Flagellimonas hymeniacidonis</name>
    <dbReference type="NCBI Taxonomy" id="2603628"/>
    <lineage>
        <taxon>Bacteria</taxon>
        <taxon>Pseudomonadati</taxon>
        <taxon>Bacteroidota</taxon>
        <taxon>Flavobacteriia</taxon>
        <taxon>Flavobacteriales</taxon>
        <taxon>Flavobacteriaceae</taxon>
        <taxon>Flagellimonas</taxon>
    </lineage>
</organism>
<protein>
    <submittedName>
        <fullName evidence="1">Nuclear transport factor 2 family protein</fullName>
    </submittedName>
</protein>
<dbReference type="Pfam" id="PF12893">
    <property type="entry name" value="Lumazine_bd_2"/>
    <property type="match status" value="1"/>
</dbReference>
<gene>
    <name evidence="1" type="ORF">FVB32_06030</name>
</gene>